<evidence type="ECO:0000313" key="4">
    <source>
        <dbReference type="EMBL" id="PCS05731.1"/>
    </source>
</evidence>
<dbReference type="STRING" id="1348632.GCA_001591745_01591"/>
<dbReference type="Proteomes" id="UP000242246">
    <property type="component" value="Unassembled WGS sequence"/>
</dbReference>
<dbReference type="EMBL" id="JXJX01000012">
    <property type="protein sequence ID" value="PCS05731.1"/>
    <property type="molecule type" value="Genomic_DNA"/>
</dbReference>
<dbReference type="PIRSF" id="PIRSF031512">
    <property type="entry name" value="EpsL"/>
    <property type="match status" value="1"/>
</dbReference>
<reference evidence="4 5" key="1">
    <citation type="submission" date="2014-12" db="EMBL/GenBank/DDBJ databases">
        <title>Draft genome sequences of 10 type strains of Lactococcus.</title>
        <authorList>
            <person name="Sun Z."/>
            <person name="Zhong Z."/>
            <person name="Liu W."/>
            <person name="Zhang W."/>
            <person name="Zhang H."/>
        </authorList>
    </citation>
    <scope>NUCLEOTIDE SEQUENCE [LARGE SCALE GENOMIC DNA]</scope>
    <source>
        <strain evidence="4 5">DSM 20686</strain>
    </source>
</reference>
<dbReference type="OrthoDB" id="2243771at2"/>
<keyword evidence="2" id="KW-0812">Transmembrane</keyword>
<feature type="compositionally biased region" description="Low complexity" evidence="1">
    <location>
        <begin position="39"/>
        <end position="49"/>
    </location>
</feature>
<keyword evidence="5" id="KW-1185">Reference proteome</keyword>
<feature type="region of interest" description="Disordered" evidence="1">
    <location>
        <begin position="35"/>
        <end position="67"/>
    </location>
</feature>
<protein>
    <submittedName>
        <fullName evidence="4">Exopolysaccharide biosynthesis protein</fullName>
    </submittedName>
</protein>
<dbReference type="Pfam" id="PF09992">
    <property type="entry name" value="NAGPA"/>
    <property type="match status" value="1"/>
</dbReference>
<accession>A0A2A5RWY4</accession>
<gene>
    <name evidence="4" type="ORF">RU87_GL000441</name>
</gene>
<sequence length="303" mass="32556">MKRKKSKKLQLSLIIGFLIIIAGLISAFLLNNHSDKTSKSNNSSSEITSQAPVKVDPSKSNGVISSSSVVASDNTEKVEDVGESGWIKIPSKGSGEKFTNLSSGSLTIYKAHNPQVLKTATATHPNLQVLSQVMSQYPSALIMNASGFNMQNGAITGFQINNGKLITNWGENKRANEAFVINKDGSMTTYDSTTPASQILANGAEQSYSFGKILIKDGKVTPNDGSVNWMIHSFIGNDKDNNLYLIISETSAGYENIMKQLANLNLTNLVLMDGGGSSQMGLNNQTIVASQDNRQVGDFIVLK</sequence>
<feature type="domain" description="Phosphodiester glycosidase" evidence="3">
    <location>
        <begin position="143"/>
        <end position="302"/>
    </location>
</feature>
<evidence type="ECO:0000313" key="5">
    <source>
        <dbReference type="Proteomes" id="UP000242246"/>
    </source>
</evidence>
<feature type="transmembrane region" description="Helical" evidence="2">
    <location>
        <begin position="12"/>
        <end position="30"/>
    </location>
</feature>
<dbReference type="RefSeq" id="WP_068164230.1">
    <property type="nucleotide sequence ID" value="NZ_JXJX01000012.1"/>
</dbReference>
<keyword evidence="2" id="KW-1133">Transmembrane helix</keyword>
<keyword evidence="2" id="KW-0472">Membrane</keyword>
<dbReference type="InterPro" id="IPR018711">
    <property type="entry name" value="NAGPA"/>
</dbReference>
<dbReference type="InterPro" id="IPR014565">
    <property type="entry name" value="EpsL_firmicutes"/>
</dbReference>
<evidence type="ECO:0000256" key="1">
    <source>
        <dbReference type="SAM" id="MobiDB-lite"/>
    </source>
</evidence>
<feature type="compositionally biased region" description="Low complexity" evidence="1">
    <location>
        <begin position="58"/>
        <end position="67"/>
    </location>
</feature>
<proteinExistence type="predicted"/>
<evidence type="ECO:0000259" key="3">
    <source>
        <dbReference type="Pfam" id="PF09992"/>
    </source>
</evidence>
<name>A0A2A5RWY4_9LACT</name>
<organism evidence="4 5">
    <name type="scientific">Pseudolactococcus plantarum</name>
    <dbReference type="NCBI Taxonomy" id="1365"/>
    <lineage>
        <taxon>Bacteria</taxon>
        <taxon>Bacillati</taxon>
        <taxon>Bacillota</taxon>
        <taxon>Bacilli</taxon>
        <taxon>Lactobacillales</taxon>
        <taxon>Streptococcaceae</taxon>
        <taxon>Pseudolactococcus</taxon>
    </lineage>
</organism>
<comment type="caution">
    <text evidence="4">The sequence shown here is derived from an EMBL/GenBank/DDBJ whole genome shotgun (WGS) entry which is preliminary data.</text>
</comment>
<dbReference type="AlphaFoldDB" id="A0A2A5RWY4"/>
<evidence type="ECO:0000256" key="2">
    <source>
        <dbReference type="SAM" id="Phobius"/>
    </source>
</evidence>
<dbReference type="PANTHER" id="PTHR40446:SF2">
    <property type="entry name" value="N-ACETYLGLUCOSAMINE-1-PHOSPHODIESTER ALPHA-N-ACETYLGLUCOSAMINIDASE"/>
    <property type="match status" value="1"/>
</dbReference>
<dbReference type="PANTHER" id="PTHR40446">
    <property type="entry name" value="N-ACETYLGLUCOSAMINE-1-PHOSPHODIESTER ALPHA-N-ACETYLGLUCOSAMINIDASE"/>
    <property type="match status" value="1"/>
</dbReference>